<reference evidence="2" key="1">
    <citation type="submission" date="2012-08" db="EMBL/GenBank/DDBJ databases">
        <title>The Genome Sequence of Wuchereria bancrofti.</title>
        <authorList>
            <person name="Nutman T.B."/>
            <person name="Fink D.L."/>
            <person name="Russ C."/>
            <person name="Young S."/>
            <person name="Zeng Q."/>
            <person name="Koehrsen M."/>
            <person name="Alvarado L."/>
            <person name="Berlin A."/>
            <person name="Chapman S.B."/>
            <person name="Chen Z."/>
            <person name="Freedman E."/>
            <person name="Gellesch M."/>
            <person name="Goldberg J."/>
            <person name="Griggs A."/>
            <person name="Gujja S."/>
            <person name="Heilman E.R."/>
            <person name="Heiman D."/>
            <person name="Hepburn T."/>
            <person name="Howarth C."/>
            <person name="Jen D."/>
            <person name="Larson L."/>
            <person name="Lewis B."/>
            <person name="Mehta T."/>
            <person name="Park D."/>
            <person name="Pearson M."/>
            <person name="Roberts A."/>
            <person name="Saif S."/>
            <person name="Shea T."/>
            <person name="Shenoy N."/>
            <person name="Sisk P."/>
            <person name="Stolte C."/>
            <person name="Sykes S."/>
            <person name="Walk T."/>
            <person name="White J."/>
            <person name="Yandava C."/>
            <person name="Haas B."/>
            <person name="Henn M.R."/>
            <person name="Nusbaum C."/>
            <person name="Birren B."/>
        </authorList>
    </citation>
    <scope>NUCLEOTIDE SEQUENCE [LARGE SCALE GENOMIC DNA]</scope>
    <source>
        <strain evidence="2">NA</strain>
    </source>
</reference>
<dbReference type="AlphaFoldDB" id="J9FDY2"/>
<proteinExistence type="predicted"/>
<comment type="caution">
    <text evidence="1">The sequence shown here is derived from an EMBL/GenBank/DDBJ whole genome shotgun (WGS) entry which is preliminary data.</text>
</comment>
<dbReference type="Proteomes" id="UP000004810">
    <property type="component" value="Unassembled WGS sequence"/>
</dbReference>
<name>J9FDY2_WUCBA</name>
<gene>
    <name evidence="1" type="ORF">WUBG_01270</name>
</gene>
<dbReference type="EMBL" id="ADBV01000280">
    <property type="protein sequence ID" value="EJW87822.1"/>
    <property type="molecule type" value="Genomic_DNA"/>
</dbReference>
<organism evidence="1 2">
    <name type="scientific">Wuchereria bancrofti</name>
    <dbReference type="NCBI Taxonomy" id="6293"/>
    <lineage>
        <taxon>Eukaryota</taxon>
        <taxon>Metazoa</taxon>
        <taxon>Ecdysozoa</taxon>
        <taxon>Nematoda</taxon>
        <taxon>Chromadorea</taxon>
        <taxon>Rhabditida</taxon>
        <taxon>Spirurina</taxon>
        <taxon>Spiruromorpha</taxon>
        <taxon>Filarioidea</taxon>
        <taxon>Onchocercidae</taxon>
        <taxon>Wuchereria</taxon>
    </lineage>
</organism>
<protein>
    <submittedName>
        <fullName evidence="1">Uncharacterized protein</fullName>
    </submittedName>
</protein>
<evidence type="ECO:0000313" key="2">
    <source>
        <dbReference type="Proteomes" id="UP000004810"/>
    </source>
</evidence>
<evidence type="ECO:0000313" key="1">
    <source>
        <dbReference type="EMBL" id="EJW87822.1"/>
    </source>
</evidence>
<sequence length="111" mass="12706">MAKGRLVLSFRDAQVPITQIYYDSIKPANAFISFISSRLFNIHSLASLNTYGLAKKRLIVVALSLTSSIEVVIIYRYKLFPALSSNLKQFGKSVFHYRKMGFDKFRTVQFC</sequence>
<accession>J9FDY2</accession>